<evidence type="ECO:0000256" key="9">
    <source>
        <dbReference type="SAM" id="MobiDB-lite"/>
    </source>
</evidence>
<dbReference type="GO" id="GO:0016020">
    <property type="term" value="C:membrane"/>
    <property type="evidence" value="ECO:0007669"/>
    <property type="project" value="UniProtKB-SubCell"/>
</dbReference>
<keyword evidence="4 10" id="KW-0812">Transmembrane</keyword>
<dbReference type="GO" id="GO:0140359">
    <property type="term" value="F:ABC-type transporter activity"/>
    <property type="evidence" value="ECO:0007669"/>
    <property type="project" value="InterPro"/>
</dbReference>
<proteinExistence type="inferred from homology"/>
<dbReference type="AlphaFoldDB" id="A0AAQ4D542"/>
<comment type="subcellular location">
    <subcellularLocation>
        <location evidence="1">Membrane</location>
        <topology evidence="1">Multi-pass membrane protein</topology>
    </subcellularLocation>
</comment>
<feature type="region of interest" description="Disordered" evidence="9">
    <location>
        <begin position="870"/>
        <end position="890"/>
    </location>
</feature>
<dbReference type="EMBL" id="JARKHS020035077">
    <property type="protein sequence ID" value="KAK8757582.1"/>
    <property type="molecule type" value="Genomic_DNA"/>
</dbReference>
<dbReference type="SUPFAM" id="SSF52540">
    <property type="entry name" value="P-loop containing nucleoside triphosphate hydrolases"/>
    <property type="match status" value="2"/>
</dbReference>
<dbReference type="PROSITE" id="PS50893">
    <property type="entry name" value="ABC_TRANSPORTER_2"/>
    <property type="match status" value="2"/>
</dbReference>
<reference evidence="12 13" key="1">
    <citation type="journal article" date="2023" name="Arcadia Sci">
        <title>De novo assembly of a long-read Amblyomma americanum tick genome.</title>
        <authorList>
            <person name="Chou S."/>
            <person name="Poskanzer K.E."/>
            <person name="Rollins M."/>
            <person name="Thuy-Boun P.S."/>
        </authorList>
    </citation>
    <scope>NUCLEOTIDE SEQUENCE [LARGE SCALE GENOMIC DNA]</scope>
    <source>
        <strain evidence="12">F_SG_1</strain>
        <tissue evidence="12">Salivary glands</tissue>
    </source>
</reference>
<keyword evidence="3" id="KW-0813">Transport</keyword>
<evidence type="ECO:0000256" key="1">
    <source>
        <dbReference type="ARBA" id="ARBA00004141"/>
    </source>
</evidence>
<feature type="transmembrane region" description="Helical" evidence="10">
    <location>
        <begin position="79"/>
        <end position="100"/>
    </location>
</feature>
<dbReference type="CDD" id="cd03263">
    <property type="entry name" value="ABC_subfamily_A"/>
    <property type="match status" value="1"/>
</dbReference>
<evidence type="ECO:0000313" key="13">
    <source>
        <dbReference type="Proteomes" id="UP001321473"/>
    </source>
</evidence>
<evidence type="ECO:0000256" key="6">
    <source>
        <dbReference type="ARBA" id="ARBA00022840"/>
    </source>
</evidence>
<evidence type="ECO:0000256" key="4">
    <source>
        <dbReference type="ARBA" id="ARBA00022692"/>
    </source>
</evidence>
<dbReference type="PANTHER" id="PTHR19229">
    <property type="entry name" value="ATP-BINDING CASSETTE TRANSPORTER SUBFAMILY A ABCA"/>
    <property type="match status" value="1"/>
</dbReference>
<organism evidence="12 13">
    <name type="scientific">Amblyomma americanum</name>
    <name type="common">Lone star tick</name>
    <dbReference type="NCBI Taxonomy" id="6943"/>
    <lineage>
        <taxon>Eukaryota</taxon>
        <taxon>Metazoa</taxon>
        <taxon>Ecdysozoa</taxon>
        <taxon>Arthropoda</taxon>
        <taxon>Chelicerata</taxon>
        <taxon>Arachnida</taxon>
        <taxon>Acari</taxon>
        <taxon>Parasitiformes</taxon>
        <taxon>Ixodida</taxon>
        <taxon>Ixodoidea</taxon>
        <taxon>Ixodidae</taxon>
        <taxon>Amblyomminae</taxon>
        <taxon>Amblyomma</taxon>
    </lineage>
</organism>
<evidence type="ECO:0000256" key="2">
    <source>
        <dbReference type="ARBA" id="ARBA00008869"/>
    </source>
</evidence>
<dbReference type="PANTHER" id="PTHR19229:SF250">
    <property type="entry name" value="ABC TRANSPORTER DOMAIN-CONTAINING PROTEIN-RELATED"/>
    <property type="match status" value="1"/>
</dbReference>
<dbReference type="InterPro" id="IPR003439">
    <property type="entry name" value="ABC_transporter-like_ATP-bd"/>
</dbReference>
<keyword evidence="13" id="KW-1185">Reference proteome</keyword>
<feature type="transmembrane region" description="Helical" evidence="10">
    <location>
        <begin position="495"/>
        <end position="516"/>
    </location>
</feature>
<dbReference type="PROSITE" id="PS00211">
    <property type="entry name" value="ABC_TRANSPORTER_1"/>
    <property type="match status" value="1"/>
</dbReference>
<evidence type="ECO:0000259" key="11">
    <source>
        <dbReference type="PROSITE" id="PS50893"/>
    </source>
</evidence>
<feature type="transmembrane region" description="Helical" evidence="10">
    <location>
        <begin position="839"/>
        <end position="860"/>
    </location>
</feature>
<evidence type="ECO:0000256" key="5">
    <source>
        <dbReference type="ARBA" id="ARBA00022741"/>
    </source>
</evidence>
<dbReference type="Gene3D" id="3.40.50.300">
    <property type="entry name" value="P-loop containing nucleotide triphosphate hydrolases"/>
    <property type="match status" value="2"/>
</dbReference>
<protein>
    <recommendedName>
        <fullName evidence="11">ABC transporter domain-containing protein</fullName>
    </recommendedName>
</protein>
<dbReference type="FunFam" id="3.40.50.300:FF:000335">
    <property type="entry name" value="ATP binding cassette subfamily A member 5"/>
    <property type="match status" value="1"/>
</dbReference>
<dbReference type="Proteomes" id="UP001321473">
    <property type="component" value="Unassembled WGS sequence"/>
</dbReference>
<dbReference type="GO" id="GO:0005524">
    <property type="term" value="F:ATP binding"/>
    <property type="evidence" value="ECO:0007669"/>
    <property type="project" value="UniProtKB-KW"/>
</dbReference>
<comment type="similarity">
    <text evidence="2">Belongs to the ABC transporter superfamily. ABCA family.</text>
</comment>
<sequence length="1118" mass="122459">MLYWVILTYVVPTALIEKYVPSLAGYLLASRESKLISSVTPTLGTYWVLKILTISEDLDGSAEWDLVGRRVLNLDNVTILEIWLTMVATCCIVALLVAYLSQVLPWVTGIPRPLCFPLMEYDGVIAIQNVDLEVYEGLITVILGHNGAGKTTVLNTLTGMCCPTSGTVNVCGYDVVDNTAEARANLSFCQQQDVFFADLTVSEHLAYFGALKGVERSALQARVSQTLKEVHLDDKAHCTTSVLSGGMKKRLSVAIATISKPKVVVLDEPTAGLDPETRRDIWELFLSLRRECTLLIATHDMAEADALGDRVAVMAQGTVQCCGSPAFLKKAFAGLGKLCYWLARAAMSPAPTVRFRRAGAGYQVHISRKPSVAFQLYDIMNIIKGTVPEAELRRHRQTDVTVVLHVLDCAGFENMFAQLEAQSDALGIDSIGVSVSTIQDACKLVVAKEPCEQPAEDHAHRVATTEGAGGSCGGIVVALFIKRLLCFYRSLVSPLTAWILPLLVFWALVALEGSLVPEPKRWLRRLSVRLSLADAYPGAGAFVHTDDPSRTAAQEAFLPALEAQTERLDVLADPGWQLPAMAKRDFHGYTQAYALGISVTRRTIQQGKRNMSRTARELALSVASTAALRLLTGDQRAGIFARTVIHDVNEARADQAKDADEEFTEYLNRKPPSCVEAGDGCWSPKDERSNPETGVAALSYCSIRHSPTVIVLVRDAKRRCRGFVDGCAGTVLVFAYFARKVTPRGVLLPTSAVDVLVMLVPPFSLAVSLIKVLRMDLDNKECLRARQSLGSGSSFLATYCGKALEGYARFGAVSAQCCAQANESSWRPMHPIILDVNGVGYELLIMLMEAVLLFCLLGYWDSGHHFLRPSASASSPAAPSSKLDEDVRREREEVQRLRGSKLFRERALLAENLHKCGGGKRKLSIAAALIGLPRLVFLDEPTAGVDVVAKARIFAALADIMVYSGIAVVLTSHSMEDCESVCHRIGIMSEGQLQCLGSLQRLKDRFGRGYTLVLRLTPKERSREKEVQKAIAKAFAGATLKDYTEGVFKFHLWQKLRWSEVFARVNELQRHYTFEHAFVSDCSLEEIFVDIARGLHKGAVRPALSGSQPVSPPPPKQQ</sequence>
<evidence type="ECO:0000313" key="12">
    <source>
        <dbReference type="EMBL" id="KAK8757582.1"/>
    </source>
</evidence>
<comment type="caution">
    <text evidence="12">The sequence shown here is derived from an EMBL/GenBank/DDBJ whole genome shotgun (WGS) entry which is preliminary data.</text>
</comment>
<name>A0AAQ4D542_AMBAM</name>
<feature type="transmembrane region" description="Helical" evidence="10">
    <location>
        <begin position="751"/>
        <end position="770"/>
    </location>
</feature>
<feature type="transmembrane region" description="Helical" evidence="10">
    <location>
        <begin position="722"/>
        <end position="739"/>
    </location>
</feature>
<feature type="domain" description="ABC transporter" evidence="11">
    <location>
        <begin position="98"/>
        <end position="341"/>
    </location>
</feature>
<feature type="domain" description="ABC transporter" evidence="11">
    <location>
        <begin position="750"/>
        <end position="1015"/>
    </location>
</feature>
<keyword evidence="6" id="KW-0067">ATP-binding</keyword>
<accession>A0AAQ4D542</accession>
<dbReference type="InterPro" id="IPR027417">
    <property type="entry name" value="P-loop_NTPase"/>
</dbReference>
<keyword evidence="5" id="KW-0547">Nucleotide-binding</keyword>
<dbReference type="InterPro" id="IPR026082">
    <property type="entry name" value="ABCA"/>
</dbReference>
<dbReference type="Pfam" id="PF00005">
    <property type="entry name" value="ABC_tran"/>
    <property type="match status" value="1"/>
</dbReference>
<dbReference type="SMART" id="SM00382">
    <property type="entry name" value="AAA"/>
    <property type="match status" value="1"/>
</dbReference>
<gene>
    <name evidence="12" type="ORF">V5799_004787</name>
</gene>
<dbReference type="GO" id="GO:0016887">
    <property type="term" value="F:ATP hydrolysis activity"/>
    <property type="evidence" value="ECO:0007669"/>
    <property type="project" value="InterPro"/>
</dbReference>
<dbReference type="InterPro" id="IPR017871">
    <property type="entry name" value="ABC_transporter-like_CS"/>
</dbReference>
<evidence type="ECO:0000256" key="10">
    <source>
        <dbReference type="SAM" id="Phobius"/>
    </source>
</evidence>
<dbReference type="InterPro" id="IPR003593">
    <property type="entry name" value="AAA+_ATPase"/>
</dbReference>
<feature type="compositionally biased region" description="Low complexity" evidence="9">
    <location>
        <begin position="870"/>
        <end position="881"/>
    </location>
</feature>
<evidence type="ECO:0000256" key="8">
    <source>
        <dbReference type="ARBA" id="ARBA00023136"/>
    </source>
</evidence>
<dbReference type="GO" id="GO:0005319">
    <property type="term" value="F:lipid transporter activity"/>
    <property type="evidence" value="ECO:0007669"/>
    <property type="project" value="TreeGrafter"/>
</dbReference>
<evidence type="ECO:0000256" key="3">
    <source>
        <dbReference type="ARBA" id="ARBA00022448"/>
    </source>
</evidence>
<keyword evidence="8 10" id="KW-0472">Membrane</keyword>
<keyword evidence="7 10" id="KW-1133">Transmembrane helix</keyword>
<evidence type="ECO:0000256" key="7">
    <source>
        <dbReference type="ARBA" id="ARBA00022989"/>
    </source>
</evidence>